<keyword evidence="1" id="KW-0812">Transmembrane</keyword>
<organism evidence="2 3">
    <name type="scientific">Vitis vinifera</name>
    <name type="common">Grape</name>
    <dbReference type="NCBI Taxonomy" id="29760"/>
    <lineage>
        <taxon>Eukaryota</taxon>
        <taxon>Viridiplantae</taxon>
        <taxon>Streptophyta</taxon>
        <taxon>Embryophyta</taxon>
        <taxon>Tracheophyta</taxon>
        <taxon>Spermatophyta</taxon>
        <taxon>Magnoliopsida</taxon>
        <taxon>eudicotyledons</taxon>
        <taxon>Gunneridae</taxon>
        <taxon>Pentapetalae</taxon>
        <taxon>rosids</taxon>
        <taxon>Vitales</taxon>
        <taxon>Vitaceae</taxon>
        <taxon>Viteae</taxon>
        <taxon>Vitis</taxon>
    </lineage>
</organism>
<dbReference type="HOGENOM" id="CLU_2927316_0_0_1"/>
<evidence type="ECO:0000256" key="1">
    <source>
        <dbReference type="SAM" id="Phobius"/>
    </source>
</evidence>
<dbReference type="Proteomes" id="UP000009183">
    <property type="component" value="Chromosome 2"/>
</dbReference>
<protein>
    <submittedName>
        <fullName evidence="2">Uncharacterized protein</fullName>
    </submittedName>
</protein>
<dbReference type="InParanoid" id="D7TWD0"/>
<gene>
    <name evidence="2" type="ordered locus">VIT_02s0025g05020</name>
</gene>
<reference evidence="3" key="1">
    <citation type="journal article" date="2007" name="Nature">
        <title>The grapevine genome sequence suggests ancestral hexaploidization in major angiosperm phyla.</title>
        <authorList>
            <consortium name="The French-Italian Public Consortium for Grapevine Genome Characterization."/>
            <person name="Jaillon O."/>
            <person name="Aury J.-M."/>
            <person name="Noel B."/>
            <person name="Policriti A."/>
            <person name="Clepet C."/>
            <person name="Casagrande A."/>
            <person name="Choisne N."/>
            <person name="Aubourg S."/>
            <person name="Vitulo N."/>
            <person name="Jubin C."/>
            <person name="Vezzi A."/>
            <person name="Legeai F."/>
            <person name="Hugueney P."/>
            <person name="Dasilva C."/>
            <person name="Horner D."/>
            <person name="Mica E."/>
            <person name="Jublot D."/>
            <person name="Poulain J."/>
            <person name="Bruyere C."/>
            <person name="Billault A."/>
            <person name="Segurens B."/>
            <person name="Gouyvenoux M."/>
            <person name="Ugarte E."/>
            <person name="Cattonaro F."/>
            <person name="Anthouard V."/>
            <person name="Vico V."/>
            <person name="Del Fabbro C."/>
            <person name="Alaux M."/>
            <person name="Di Gaspero G."/>
            <person name="Dumas V."/>
            <person name="Felice N."/>
            <person name="Paillard S."/>
            <person name="Juman I."/>
            <person name="Moroldo M."/>
            <person name="Scalabrin S."/>
            <person name="Canaguier A."/>
            <person name="Le Clainche I."/>
            <person name="Malacrida G."/>
            <person name="Durand E."/>
            <person name="Pesole G."/>
            <person name="Laucou V."/>
            <person name="Chatelet P."/>
            <person name="Merdinoglu D."/>
            <person name="Delledonne M."/>
            <person name="Pezzotti M."/>
            <person name="Lecharny A."/>
            <person name="Scarpelli C."/>
            <person name="Artiguenave F."/>
            <person name="Pe M.E."/>
            <person name="Valle G."/>
            <person name="Morgante M."/>
            <person name="Caboche M."/>
            <person name="Adam-Blondon A.-F."/>
            <person name="Weissenbach J."/>
            <person name="Quetier F."/>
            <person name="Wincker P."/>
        </authorList>
    </citation>
    <scope>NUCLEOTIDE SEQUENCE [LARGE SCALE GENOMIC DNA]</scope>
    <source>
        <strain evidence="3">cv. Pinot noir / PN40024</strain>
    </source>
</reference>
<sequence length="61" mass="7055">MAERADIERHSSGIMTLRALHIRICQNQFPHVLAVIASLSYLEIHVFVFLDVSICMYVCHR</sequence>
<evidence type="ECO:0000313" key="3">
    <source>
        <dbReference type="Proteomes" id="UP000009183"/>
    </source>
</evidence>
<feature type="transmembrane region" description="Helical" evidence="1">
    <location>
        <begin position="39"/>
        <end position="59"/>
    </location>
</feature>
<proteinExistence type="predicted"/>
<dbReference type="AlphaFoldDB" id="D7TWD0"/>
<keyword evidence="1" id="KW-1133">Transmembrane helix</keyword>
<keyword evidence="3" id="KW-1185">Reference proteome</keyword>
<dbReference type="PaxDb" id="29760-VIT_02s0025g05020.t01"/>
<dbReference type="EMBL" id="FN596251">
    <property type="protein sequence ID" value="CBI34805.3"/>
    <property type="molecule type" value="Genomic_DNA"/>
</dbReference>
<evidence type="ECO:0000313" key="2">
    <source>
        <dbReference type="EMBL" id="CBI34805.3"/>
    </source>
</evidence>
<keyword evidence="1" id="KW-0472">Membrane</keyword>
<accession>D7TWD0</accession>
<name>D7TWD0_VITVI</name>